<name>A0A1J0GVA8_9CAUD</name>
<proteinExistence type="predicted"/>
<keyword evidence="2" id="KW-1185">Reference proteome</keyword>
<gene>
    <name evidence="1" type="ORF">vBVspPpVa5_0039</name>
</gene>
<dbReference type="Pfam" id="PF11753">
    <property type="entry name" value="DUF3310"/>
    <property type="match status" value="1"/>
</dbReference>
<dbReference type="InterPro" id="IPR021739">
    <property type="entry name" value="SaV-like"/>
</dbReference>
<reference evidence="1 2" key="1">
    <citation type="journal article" date="2017" name="Viruses">
        <title>Stumbling across the Same Phage: Comparative Genomics of Widespread Temperate Phages Infecting the Fish Pathogen Vibrio anguillarum.</title>
        <authorList>
            <person name="Kalatzis P.G."/>
            <person name="Rorbo N.I."/>
            <person name="Castillo D."/>
            <person name="Mauritzen J.J."/>
            <person name="Jorgensen J."/>
            <person name="Kokkari C."/>
            <person name="Zhang F."/>
            <person name="Katharios P."/>
            <person name="Middelboe M."/>
        </authorList>
    </citation>
    <scope>NUCLEOTIDE SEQUENCE [LARGE SCALE GENOMIC DNA]</scope>
</reference>
<evidence type="ECO:0000313" key="1">
    <source>
        <dbReference type="EMBL" id="APC46109.1"/>
    </source>
</evidence>
<organism evidence="1 2">
    <name type="scientific">Vibrio phage vB_VspP_pVa5</name>
    <dbReference type="NCBI Taxonomy" id="1913109"/>
    <lineage>
        <taxon>Viruses</taxon>
        <taxon>Duplodnaviria</taxon>
        <taxon>Heunggongvirae</taxon>
        <taxon>Uroviricota</taxon>
        <taxon>Caudoviricetes</taxon>
        <taxon>Schitoviridae</taxon>
        <taxon>Pontosvirinae</taxon>
        <taxon>Galateavirus</taxon>
        <taxon>Galateavirus PVA5</taxon>
    </lineage>
</organism>
<accession>A0A1J0GVA8</accession>
<dbReference type="EMBL" id="KX889068">
    <property type="protein sequence ID" value="APC46109.1"/>
    <property type="molecule type" value="Genomic_DNA"/>
</dbReference>
<dbReference type="Proteomes" id="UP000225978">
    <property type="component" value="Segment"/>
</dbReference>
<sequence>MSVLDVQHGGDHYKGEALQPWEIINANKLDFYEGNALKYLLRHKSKNGAEDIDKAIHYLEAIKEFRYGK</sequence>
<evidence type="ECO:0008006" key="3">
    <source>
        <dbReference type="Google" id="ProtNLM"/>
    </source>
</evidence>
<protein>
    <recommendedName>
        <fullName evidence="3">DUF3310 domain-containing protein</fullName>
    </recommendedName>
</protein>
<evidence type="ECO:0000313" key="2">
    <source>
        <dbReference type="Proteomes" id="UP000225978"/>
    </source>
</evidence>